<dbReference type="InterPro" id="IPR029016">
    <property type="entry name" value="GAF-like_dom_sf"/>
</dbReference>
<dbReference type="PIRSF" id="PIRSF036625">
    <property type="entry name" value="GAF_ANTAR"/>
    <property type="match status" value="1"/>
</dbReference>
<proteinExistence type="predicted"/>
<dbReference type="InterPro" id="IPR011006">
    <property type="entry name" value="CheY-like_superfamily"/>
</dbReference>
<dbReference type="Gene3D" id="1.10.10.10">
    <property type="entry name" value="Winged helix-like DNA-binding domain superfamily/Winged helix DNA-binding domain"/>
    <property type="match status" value="1"/>
</dbReference>
<protein>
    <submittedName>
        <fullName evidence="7">GAF and ANTAR domain-containing protein</fullName>
    </submittedName>
</protein>
<dbReference type="InterPro" id="IPR005561">
    <property type="entry name" value="ANTAR"/>
</dbReference>
<accession>A0A5C4MGF8</accession>
<dbReference type="AlphaFoldDB" id="A0A5C4MGF8"/>
<keyword evidence="2" id="KW-0418">Kinase</keyword>
<feature type="domain" description="ANTAR" evidence="5">
    <location>
        <begin position="161"/>
        <end position="222"/>
    </location>
</feature>
<keyword evidence="3" id="KW-0805">Transcription regulation</keyword>
<reference evidence="7 8" key="1">
    <citation type="submission" date="2019-05" db="EMBL/GenBank/DDBJ databases">
        <title>Mumia sp. nov., isolated from the intestinal contents of plateau pika (Ochotona curzoniae) in the Qinghai-Tibet plateau of China.</title>
        <authorList>
            <person name="Tian Z."/>
        </authorList>
    </citation>
    <scope>NUCLEOTIDE SEQUENCE [LARGE SCALE GENOMIC DNA]</scope>
    <source>
        <strain evidence="8">527</strain>
        <strain evidence="7">Z527</strain>
    </source>
</reference>
<dbReference type="EMBL" id="VDFR01000096">
    <property type="protein sequence ID" value="TNC42427.1"/>
    <property type="molecule type" value="Genomic_DNA"/>
</dbReference>
<dbReference type="SMART" id="SM01012">
    <property type="entry name" value="ANTAR"/>
    <property type="match status" value="1"/>
</dbReference>
<dbReference type="InterPro" id="IPR036388">
    <property type="entry name" value="WH-like_DNA-bd_sf"/>
</dbReference>
<dbReference type="InterPro" id="IPR003018">
    <property type="entry name" value="GAF"/>
</dbReference>
<dbReference type="GO" id="GO:0003723">
    <property type="term" value="F:RNA binding"/>
    <property type="evidence" value="ECO:0007669"/>
    <property type="project" value="InterPro"/>
</dbReference>
<evidence type="ECO:0000256" key="2">
    <source>
        <dbReference type="ARBA" id="ARBA00022777"/>
    </source>
</evidence>
<evidence type="ECO:0000259" key="5">
    <source>
        <dbReference type="PROSITE" id="PS50921"/>
    </source>
</evidence>
<dbReference type="Pfam" id="PF03861">
    <property type="entry name" value="ANTAR"/>
    <property type="match status" value="1"/>
</dbReference>
<comment type="caution">
    <text evidence="7">The sequence shown here is derived from an EMBL/GenBank/DDBJ whole genome shotgun (WGS) entry which is preliminary data.</text>
</comment>
<evidence type="ECO:0000256" key="1">
    <source>
        <dbReference type="ARBA" id="ARBA00022679"/>
    </source>
</evidence>
<dbReference type="Gene3D" id="3.30.450.40">
    <property type="match status" value="1"/>
</dbReference>
<dbReference type="OrthoDB" id="7466251at2"/>
<evidence type="ECO:0000313" key="8">
    <source>
        <dbReference type="Proteomes" id="UP000306740"/>
    </source>
</evidence>
<sequence>MPRQQDPEDRFVELARSLKEQGDETETLELALKMTVDIIAGCDEAAVSLIRRGGRIETLNTIGTRAAEADQLQYDAGEGPCLDTIAHHETTLVRNLADEARWPRWSQRVNRDLGFGSVLSFQLFTTATDYGALNMYAKRADAFDAHDQIVGLAMAAHIAVALASSRQIDNLGRSVHSRTVIGQAMGIVMERYGLDDSRAFRFLQRVSNITNTRILAVAEHIVTTRRIPEQHTAAG</sequence>
<dbReference type="Pfam" id="PF13185">
    <property type="entry name" value="GAF_2"/>
    <property type="match status" value="1"/>
</dbReference>
<dbReference type="InterPro" id="IPR012074">
    <property type="entry name" value="GAF_ANTAR"/>
</dbReference>
<organism evidence="7 8">
    <name type="scientific">Mumia zhuanghuii</name>
    <dbReference type="NCBI Taxonomy" id="2585211"/>
    <lineage>
        <taxon>Bacteria</taxon>
        <taxon>Bacillati</taxon>
        <taxon>Actinomycetota</taxon>
        <taxon>Actinomycetes</taxon>
        <taxon>Propionibacteriales</taxon>
        <taxon>Nocardioidaceae</taxon>
        <taxon>Mumia</taxon>
    </lineage>
</organism>
<keyword evidence="1" id="KW-0808">Transferase</keyword>
<gene>
    <name evidence="7" type="ORF">FHE65_21140</name>
    <name evidence="6" type="ORF">FHE65_29975</name>
</gene>
<evidence type="ECO:0000256" key="3">
    <source>
        <dbReference type="ARBA" id="ARBA00023015"/>
    </source>
</evidence>
<evidence type="ECO:0000256" key="4">
    <source>
        <dbReference type="ARBA" id="ARBA00023163"/>
    </source>
</evidence>
<keyword evidence="4" id="KW-0804">Transcription</keyword>
<dbReference type="EMBL" id="VDFR01000185">
    <property type="protein sequence ID" value="TNC32843.1"/>
    <property type="molecule type" value="Genomic_DNA"/>
</dbReference>
<dbReference type="SUPFAM" id="SSF55781">
    <property type="entry name" value="GAF domain-like"/>
    <property type="match status" value="1"/>
</dbReference>
<dbReference type="RefSeq" id="WP_139085316.1">
    <property type="nucleotide sequence ID" value="NZ_VDFR01000096.1"/>
</dbReference>
<evidence type="ECO:0000313" key="7">
    <source>
        <dbReference type="EMBL" id="TNC42427.1"/>
    </source>
</evidence>
<dbReference type="SUPFAM" id="SSF52172">
    <property type="entry name" value="CheY-like"/>
    <property type="match status" value="1"/>
</dbReference>
<dbReference type="GO" id="GO:0016301">
    <property type="term" value="F:kinase activity"/>
    <property type="evidence" value="ECO:0007669"/>
    <property type="project" value="UniProtKB-KW"/>
</dbReference>
<dbReference type="PROSITE" id="PS50921">
    <property type="entry name" value="ANTAR"/>
    <property type="match status" value="1"/>
</dbReference>
<evidence type="ECO:0000313" key="6">
    <source>
        <dbReference type="EMBL" id="TNC32843.1"/>
    </source>
</evidence>
<name>A0A5C4MGF8_9ACTN</name>
<dbReference type="Proteomes" id="UP000306740">
    <property type="component" value="Unassembled WGS sequence"/>
</dbReference>